<comment type="caution">
    <text evidence="2">The sequence shown here is derived from an EMBL/GenBank/DDBJ whole genome shotgun (WGS) entry which is preliminary data.</text>
</comment>
<gene>
    <name evidence="2" type="ORF">HMI49_36005</name>
</gene>
<sequence length="388" mass="37722">MLLTTPEPAGANCGFGGVKLETGVDRNGDGALLDDGEVNASATKYLCNGAQGPKGDTGSQGLQGESGPLAFAYGDGSAGDFTLSSFANPRSFQAGNFTAAGANLMFHNVTIDGTLIVSSGTMIRATGDIVIGPNGSIIVSPDFHIQTLNPSQRGIAMSASFNYLGGRGLDLGRTSLVSRADLLGGGSGFRSTTNPDILGGDGGGRLILAAKGNIIIRGYIDTNGRQGINNSVPTINRPAGAPTPVAGGGGGGGGVVSLLSRGTITVDTNGRIFANGGNGAVGWNGASPVAGQMYGGGGGGGGGIIQFLSANAPVIVNPANVQVNGGAAGASAVSGTATTLVQTGGGGGACAGNGGDGTKSTAAGDASQVGTTGDIITVKADQPELLFY</sequence>
<dbReference type="InterPro" id="IPR055575">
    <property type="entry name" value="DUF7151"/>
</dbReference>
<dbReference type="RefSeq" id="WP_171438176.1">
    <property type="nucleotide sequence ID" value="NZ_JABFJV010000340.1"/>
</dbReference>
<evidence type="ECO:0000313" key="3">
    <source>
        <dbReference type="Proteomes" id="UP000563426"/>
    </source>
</evidence>
<dbReference type="Proteomes" id="UP000563426">
    <property type="component" value="Unassembled WGS sequence"/>
</dbReference>
<evidence type="ECO:0000259" key="1">
    <source>
        <dbReference type="Pfam" id="PF23657"/>
    </source>
</evidence>
<evidence type="ECO:0000313" key="2">
    <source>
        <dbReference type="EMBL" id="NOK38612.1"/>
    </source>
</evidence>
<accession>A0A7Y4KRG4</accession>
<dbReference type="AlphaFoldDB" id="A0A7Y4KRG4"/>
<keyword evidence="3" id="KW-1185">Reference proteome</keyword>
<feature type="domain" description="DUF7151" evidence="1">
    <location>
        <begin position="4"/>
        <end position="47"/>
    </location>
</feature>
<dbReference type="EMBL" id="JABFJV010000340">
    <property type="protein sequence ID" value="NOK38612.1"/>
    <property type="molecule type" value="Genomic_DNA"/>
</dbReference>
<proteinExistence type="predicted"/>
<protein>
    <recommendedName>
        <fullName evidence="1">DUF7151 domain-containing protein</fullName>
    </recommendedName>
</protein>
<name>A0A7Y4KRG4_9BACT</name>
<organism evidence="2 3">
    <name type="scientific">Corallococcus exercitus</name>
    <dbReference type="NCBI Taxonomy" id="2316736"/>
    <lineage>
        <taxon>Bacteria</taxon>
        <taxon>Pseudomonadati</taxon>
        <taxon>Myxococcota</taxon>
        <taxon>Myxococcia</taxon>
        <taxon>Myxococcales</taxon>
        <taxon>Cystobacterineae</taxon>
        <taxon>Myxococcaceae</taxon>
        <taxon>Corallococcus</taxon>
    </lineage>
</organism>
<dbReference type="Pfam" id="PF23657">
    <property type="entry name" value="DUF7151"/>
    <property type="match status" value="1"/>
</dbReference>
<reference evidence="2 3" key="1">
    <citation type="submission" date="2020-05" db="EMBL/GenBank/DDBJ databases">
        <authorList>
            <person name="Whitworth D."/>
        </authorList>
    </citation>
    <scope>NUCLEOTIDE SEQUENCE [LARGE SCALE GENOMIC DNA]</scope>
    <source>
        <strain evidence="2 3">AB043B</strain>
    </source>
</reference>